<organism evidence="2">
    <name type="scientific">Drosophila persimilis</name>
    <name type="common">Fruit fly</name>
    <dbReference type="NCBI Taxonomy" id="7234"/>
    <lineage>
        <taxon>Eukaryota</taxon>
        <taxon>Metazoa</taxon>
        <taxon>Ecdysozoa</taxon>
        <taxon>Arthropoda</taxon>
        <taxon>Hexapoda</taxon>
        <taxon>Insecta</taxon>
        <taxon>Pterygota</taxon>
        <taxon>Neoptera</taxon>
        <taxon>Endopterygota</taxon>
        <taxon>Diptera</taxon>
        <taxon>Brachycera</taxon>
        <taxon>Muscomorpha</taxon>
        <taxon>Ephydroidea</taxon>
        <taxon>Drosophilidae</taxon>
        <taxon>Drosophila</taxon>
        <taxon>Sophophora</taxon>
    </lineage>
</organism>
<dbReference type="Proteomes" id="UP000008744">
    <property type="component" value="Unassembled WGS sequence"/>
</dbReference>
<accession>B4GLU4</accession>
<dbReference type="EMBL" id="CH479185">
    <property type="protein sequence ID" value="EDW38518.1"/>
    <property type="molecule type" value="Genomic_DNA"/>
</dbReference>
<proteinExistence type="predicted"/>
<sequence length="187" mass="22094">MDELDSMDAVRFKHRARKAHLVLDPDGFELFYFTQRTTTWKDWFRDLLKPIPQKVGNLYDHLDHLVVVVEPGKNDEFDWLEIFDEKRSHIATVEHHRRHREHVFDYKNPKGNLVYKIRDTAYNPYYKIYAPDDETEIGGMDPITMLDPISLISRPTQFKFPAGIDLKTKVGLIVTVVYIYQTLKGKK</sequence>
<name>B4GLU4_DROPE</name>
<evidence type="ECO:0000313" key="2">
    <source>
        <dbReference type="Proteomes" id="UP000008744"/>
    </source>
</evidence>
<reference evidence="1 2" key="1">
    <citation type="journal article" date="2007" name="Nature">
        <title>Evolution of genes and genomes on the Drosophila phylogeny.</title>
        <authorList>
            <consortium name="Drosophila 12 Genomes Consortium"/>
            <person name="Clark A.G."/>
            <person name="Eisen M.B."/>
            <person name="Smith D.R."/>
            <person name="Bergman C.M."/>
            <person name="Oliver B."/>
            <person name="Markow T.A."/>
            <person name="Kaufman T.C."/>
            <person name="Kellis M."/>
            <person name="Gelbart W."/>
            <person name="Iyer V.N."/>
            <person name="Pollard D.A."/>
            <person name="Sackton T.B."/>
            <person name="Larracuente A.M."/>
            <person name="Singh N.D."/>
            <person name="Abad J.P."/>
            <person name="Abt D.N."/>
            <person name="Adryan B."/>
            <person name="Aguade M."/>
            <person name="Akashi H."/>
            <person name="Anderson W.W."/>
            <person name="Aquadro C.F."/>
            <person name="Ardell D.H."/>
            <person name="Arguello R."/>
            <person name="Artieri C.G."/>
            <person name="Barbash D.A."/>
            <person name="Barker D."/>
            <person name="Barsanti P."/>
            <person name="Batterham P."/>
            <person name="Batzoglou S."/>
            <person name="Begun D."/>
            <person name="Bhutkar A."/>
            <person name="Blanco E."/>
            <person name="Bosak S.A."/>
            <person name="Bradley R.K."/>
            <person name="Brand A.D."/>
            <person name="Brent M.R."/>
            <person name="Brooks A.N."/>
            <person name="Brown R.H."/>
            <person name="Butlin R.K."/>
            <person name="Caggese C."/>
            <person name="Calvi B.R."/>
            <person name="Bernardo de Carvalho A."/>
            <person name="Caspi A."/>
            <person name="Castrezana S."/>
            <person name="Celniker S.E."/>
            <person name="Chang J.L."/>
            <person name="Chapple C."/>
            <person name="Chatterji S."/>
            <person name="Chinwalla A."/>
            <person name="Civetta A."/>
            <person name="Clifton S.W."/>
            <person name="Comeron J.M."/>
            <person name="Costello J.C."/>
            <person name="Coyne J.A."/>
            <person name="Daub J."/>
            <person name="David R.G."/>
            <person name="Delcher A.L."/>
            <person name="Delehaunty K."/>
            <person name="Do C.B."/>
            <person name="Ebling H."/>
            <person name="Edwards K."/>
            <person name="Eickbush T."/>
            <person name="Evans J.D."/>
            <person name="Filipski A."/>
            <person name="Findeiss S."/>
            <person name="Freyhult E."/>
            <person name="Fulton L."/>
            <person name="Fulton R."/>
            <person name="Garcia A.C."/>
            <person name="Gardiner A."/>
            <person name="Garfield D.A."/>
            <person name="Garvin B.E."/>
            <person name="Gibson G."/>
            <person name="Gilbert D."/>
            <person name="Gnerre S."/>
            <person name="Godfrey J."/>
            <person name="Good R."/>
            <person name="Gotea V."/>
            <person name="Gravely B."/>
            <person name="Greenberg A.J."/>
            <person name="Griffiths-Jones S."/>
            <person name="Gross S."/>
            <person name="Guigo R."/>
            <person name="Gustafson E.A."/>
            <person name="Haerty W."/>
            <person name="Hahn M.W."/>
            <person name="Halligan D.L."/>
            <person name="Halpern A.L."/>
            <person name="Halter G.M."/>
            <person name="Han M.V."/>
            <person name="Heger A."/>
            <person name="Hillier L."/>
            <person name="Hinrichs A.S."/>
            <person name="Holmes I."/>
            <person name="Hoskins R.A."/>
            <person name="Hubisz M.J."/>
            <person name="Hultmark D."/>
            <person name="Huntley M.A."/>
            <person name="Jaffe D.B."/>
            <person name="Jagadeeshan S."/>
            <person name="Jeck W.R."/>
            <person name="Johnson J."/>
            <person name="Jones C.D."/>
            <person name="Jordan W.C."/>
            <person name="Karpen G.H."/>
            <person name="Kataoka E."/>
            <person name="Keightley P.D."/>
            <person name="Kheradpour P."/>
            <person name="Kirkness E.F."/>
            <person name="Koerich L.B."/>
            <person name="Kristiansen K."/>
            <person name="Kudrna D."/>
            <person name="Kulathinal R.J."/>
            <person name="Kumar S."/>
            <person name="Kwok R."/>
            <person name="Lander E."/>
            <person name="Langley C.H."/>
            <person name="Lapoint R."/>
            <person name="Lazzaro B.P."/>
            <person name="Lee S.J."/>
            <person name="Levesque L."/>
            <person name="Li R."/>
            <person name="Lin C.F."/>
            <person name="Lin M.F."/>
            <person name="Lindblad-Toh K."/>
            <person name="Llopart A."/>
            <person name="Long M."/>
            <person name="Low L."/>
            <person name="Lozovsky E."/>
            <person name="Lu J."/>
            <person name="Luo M."/>
            <person name="Machado C.A."/>
            <person name="Makalowski W."/>
            <person name="Marzo M."/>
            <person name="Matsuda M."/>
            <person name="Matzkin L."/>
            <person name="McAllister B."/>
            <person name="McBride C.S."/>
            <person name="McKernan B."/>
            <person name="McKernan K."/>
            <person name="Mendez-Lago M."/>
            <person name="Minx P."/>
            <person name="Mollenhauer M.U."/>
            <person name="Montooth K."/>
            <person name="Mount S.M."/>
            <person name="Mu X."/>
            <person name="Myers E."/>
            <person name="Negre B."/>
            <person name="Newfeld S."/>
            <person name="Nielsen R."/>
            <person name="Noor M.A."/>
            <person name="O'Grady P."/>
            <person name="Pachter L."/>
            <person name="Papaceit M."/>
            <person name="Parisi M.J."/>
            <person name="Parisi M."/>
            <person name="Parts L."/>
            <person name="Pedersen J.S."/>
            <person name="Pesole G."/>
            <person name="Phillippy A.M."/>
            <person name="Ponting C.P."/>
            <person name="Pop M."/>
            <person name="Porcelli D."/>
            <person name="Powell J.R."/>
            <person name="Prohaska S."/>
            <person name="Pruitt K."/>
            <person name="Puig M."/>
            <person name="Quesneville H."/>
            <person name="Ram K.R."/>
            <person name="Rand D."/>
            <person name="Rasmussen M.D."/>
            <person name="Reed L.K."/>
            <person name="Reenan R."/>
            <person name="Reily A."/>
            <person name="Remington K.A."/>
            <person name="Rieger T.T."/>
            <person name="Ritchie M.G."/>
            <person name="Robin C."/>
            <person name="Rogers Y.H."/>
            <person name="Rohde C."/>
            <person name="Rozas J."/>
            <person name="Rubenfield M.J."/>
            <person name="Ruiz A."/>
            <person name="Russo S."/>
            <person name="Salzberg S.L."/>
            <person name="Sanchez-Gracia A."/>
            <person name="Saranga D.J."/>
            <person name="Sato H."/>
            <person name="Schaeffer S.W."/>
            <person name="Schatz M.C."/>
            <person name="Schlenke T."/>
            <person name="Schwartz R."/>
            <person name="Segarra C."/>
            <person name="Singh R.S."/>
            <person name="Sirot L."/>
            <person name="Sirota M."/>
            <person name="Sisneros N.B."/>
            <person name="Smith C.D."/>
            <person name="Smith T.F."/>
            <person name="Spieth J."/>
            <person name="Stage D.E."/>
            <person name="Stark A."/>
            <person name="Stephan W."/>
            <person name="Strausberg R.L."/>
            <person name="Strempel S."/>
            <person name="Sturgill D."/>
            <person name="Sutton G."/>
            <person name="Sutton G.G."/>
            <person name="Tao W."/>
            <person name="Teichmann S."/>
            <person name="Tobari Y.N."/>
            <person name="Tomimura Y."/>
            <person name="Tsolas J.M."/>
            <person name="Valente V.L."/>
            <person name="Venter E."/>
            <person name="Venter J.C."/>
            <person name="Vicario S."/>
            <person name="Vieira F.G."/>
            <person name="Vilella A.J."/>
            <person name="Villasante A."/>
            <person name="Walenz B."/>
            <person name="Wang J."/>
            <person name="Wasserman M."/>
            <person name="Watts T."/>
            <person name="Wilson D."/>
            <person name="Wilson R.K."/>
            <person name="Wing R.A."/>
            <person name="Wolfner M.F."/>
            <person name="Wong A."/>
            <person name="Wong G.K."/>
            <person name="Wu C.I."/>
            <person name="Wu G."/>
            <person name="Yamamoto D."/>
            <person name="Yang H.P."/>
            <person name="Yang S.P."/>
            <person name="Yorke J.A."/>
            <person name="Yoshida K."/>
            <person name="Zdobnov E."/>
            <person name="Zhang P."/>
            <person name="Zhang Y."/>
            <person name="Zimin A.V."/>
            <person name="Baldwin J."/>
            <person name="Abdouelleil A."/>
            <person name="Abdulkadir J."/>
            <person name="Abebe A."/>
            <person name="Abera B."/>
            <person name="Abreu J."/>
            <person name="Acer S.C."/>
            <person name="Aftuck L."/>
            <person name="Alexander A."/>
            <person name="An P."/>
            <person name="Anderson E."/>
            <person name="Anderson S."/>
            <person name="Arachi H."/>
            <person name="Azer M."/>
            <person name="Bachantsang P."/>
            <person name="Barry A."/>
            <person name="Bayul T."/>
            <person name="Berlin A."/>
            <person name="Bessette D."/>
            <person name="Bloom T."/>
            <person name="Blye J."/>
            <person name="Boguslavskiy L."/>
            <person name="Bonnet C."/>
            <person name="Boukhgalter B."/>
            <person name="Bourzgui I."/>
            <person name="Brown A."/>
            <person name="Cahill P."/>
            <person name="Channer S."/>
            <person name="Cheshatsang Y."/>
            <person name="Chuda L."/>
            <person name="Citroen M."/>
            <person name="Collymore A."/>
            <person name="Cooke P."/>
            <person name="Costello M."/>
            <person name="D'Aco K."/>
            <person name="Daza R."/>
            <person name="De Haan G."/>
            <person name="DeGray S."/>
            <person name="DeMaso C."/>
            <person name="Dhargay N."/>
            <person name="Dooley K."/>
            <person name="Dooley E."/>
            <person name="Doricent M."/>
            <person name="Dorje P."/>
            <person name="Dorjee K."/>
            <person name="Dupes A."/>
            <person name="Elong R."/>
            <person name="Falk J."/>
            <person name="Farina A."/>
            <person name="Faro S."/>
            <person name="Ferguson D."/>
            <person name="Fisher S."/>
            <person name="Foley C.D."/>
            <person name="Franke A."/>
            <person name="Friedrich D."/>
            <person name="Gadbois L."/>
            <person name="Gearin G."/>
            <person name="Gearin C.R."/>
            <person name="Giannoukos G."/>
            <person name="Goode T."/>
            <person name="Graham J."/>
            <person name="Grandbois E."/>
            <person name="Grewal S."/>
            <person name="Gyaltsen K."/>
            <person name="Hafez N."/>
            <person name="Hagos B."/>
            <person name="Hall J."/>
            <person name="Henson C."/>
            <person name="Hollinger A."/>
            <person name="Honan T."/>
            <person name="Huard M.D."/>
            <person name="Hughes L."/>
            <person name="Hurhula B."/>
            <person name="Husby M.E."/>
            <person name="Kamat A."/>
            <person name="Kanga B."/>
            <person name="Kashin S."/>
            <person name="Khazanovich D."/>
            <person name="Kisner P."/>
            <person name="Lance K."/>
            <person name="Lara M."/>
            <person name="Lee W."/>
            <person name="Lennon N."/>
            <person name="Letendre F."/>
            <person name="LeVine R."/>
            <person name="Lipovsky A."/>
            <person name="Liu X."/>
            <person name="Liu J."/>
            <person name="Liu S."/>
            <person name="Lokyitsang T."/>
            <person name="Lokyitsang Y."/>
            <person name="Lubonja R."/>
            <person name="Lui A."/>
            <person name="MacDonald P."/>
            <person name="Magnisalis V."/>
            <person name="Maru K."/>
            <person name="Matthews C."/>
            <person name="McCusker W."/>
            <person name="McDonough S."/>
            <person name="Mehta T."/>
            <person name="Meldrim J."/>
            <person name="Meneus L."/>
            <person name="Mihai O."/>
            <person name="Mihalev A."/>
            <person name="Mihova T."/>
            <person name="Mittelman R."/>
            <person name="Mlenga V."/>
            <person name="Montmayeur A."/>
            <person name="Mulrain L."/>
            <person name="Navidi A."/>
            <person name="Naylor J."/>
            <person name="Negash T."/>
            <person name="Nguyen T."/>
            <person name="Nguyen N."/>
            <person name="Nicol R."/>
            <person name="Norbu C."/>
            <person name="Norbu N."/>
            <person name="Novod N."/>
            <person name="O'Neill B."/>
            <person name="Osman S."/>
            <person name="Markiewicz E."/>
            <person name="Oyono O.L."/>
            <person name="Patti C."/>
            <person name="Phunkhang P."/>
            <person name="Pierre F."/>
            <person name="Priest M."/>
            <person name="Raghuraman S."/>
            <person name="Rege F."/>
            <person name="Reyes R."/>
            <person name="Rise C."/>
            <person name="Rogov P."/>
            <person name="Ross K."/>
            <person name="Ryan E."/>
            <person name="Settipalli S."/>
            <person name="Shea T."/>
            <person name="Sherpa N."/>
            <person name="Shi L."/>
            <person name="Shih D."/>
            <person name="Sparrow T."/>
            <person name="Spaulding J."/>
            <person name="Stalker J."/>
            <person name="Stange-Thomann N."/>
            <person name="Stavropoulos S."/>
            <person name="Stone C."/>
            <person name="Strader C."/>
            <person name="Tesfaye S."/>
            <person name="Thomson T."/>
            <person name="Thoulutsang Y."/>
            <person name="Thoulutsang D."/>
            <person name="Topham K."/>
            <person name="Topping I."/>
            <person name="Tsamla T."/>
            <person name="Vassiliev H."/>
            <person name="Vo A."/>
            <person name="Wangchuk T."/>
            <person name="Wangdi T."/>
            <person name="Weiand M."/>
            <person name="Wilkinson J."/>
            <person name="Wilson A."/>
            <person name="Yadav S."/>
            <person name="Young G."/>
            <person name="Yu Q."/>
            <person name="Zembek L."/>
            <person name="Zhong D."/>
            <person name="Zimmer A."/>
            <person name="Zwirko Z."/>
            <person name="Jaffe D.B."/>
            <person name="Alvarez P."/>
            <person name="Brockman W."/>
            <person name="Butler J."/>
            <person name="Chin C."/>
            <person name="Gnerre S."/>
            <person name="Grabherr M."/>
            <person name="Kleber M."/>
            <person name="Mauceli E."/>
            <person name="MacCallum I."/>
        </authorList>
    </citation>
    <scope>NUCLEOTIDE SEQUENCE [LARGE SCALE GENOMIC DNA]</scope>
    <source>
        <strain evidence="2">MSH-3 / Tucson 14011-0111.49</strain>
    </source>
</reference>
<evidence type="ECO:0000313" key="1">
    <source>
        <dbReference type="EMBL" id="EDW38518.1"/>
    </source>
</evidence>
<dbReference type="AlphaFoldDB" id="B4GLU4"/>
<protein>
    <submittedName>
        <fullName evidence="1">GL12643</fullName>
    </submittedName>
</protein>
<gene>
    <name evidence="1" type="primary">Dper\GL12643</name>
    <name evidence="1" type="ORF">Dper_GL12643</name>
</gene>
<dbReference type="HOGENOM" id="CLU_1449162_0_0_1"/>
<dbReference type="OMA" id="PGKNDEF"/>
<keyword evidence="2" id="KW-1185">Reference proteome</keyword>